<sequence>MFISMIFWMCVIILLSELINKFIIKARFLNGAYIYIMFLVVGLSTHIYMINEFSRDFQAIGAALGAALFAISIALYFGFKFRKENPFSFPSILWTKKETISKEEKRISQEKAGTPAWAQTNQDDETA</sequence>
<feature type="transmembrane region" description="Helical" evidence="2">
    <location>
        <begin position="31"/>
        <end position="51"/>
    </location>
</feature>
<dbReference type="AlphaFoldDB" id="A0A318IXP7"/>
<reference evidence="3 4" key="1">
    <citation type="submission" date="2018-05" db="EMBL/GenBank/DDBJ databases">
        <title>Genomic Encyclopedia of Type Strains, Phase IV (KMG-IV): sequencing the most valuable type-strain genomes for metagenomic binning, comparative biology and taxonomic classification.</title>
        <authorList>
            <person name="Goeker M."/>
        </authorList>
    </citation>
    <scope>NUCLEOTIDE SEQUENCE [LARGE SCALE GENOMIC DNA]</scope>
    <source>
        <strain evidence="3 4">DSM 19792</strain>
    </source>
</reference>
<evidence type="ECO:0000256" key="2">
    <source>
        <dbReference type="SAM" id="Phobius"/>
    </source>
</evidence>
<gene>
    <name evidence="3" type="ORF">DFR42_12110</name>
</gene>
<comment type="caution">
    <text evidence="3">The sequence shown here is derived from an EMBL/GenBank/DDBJ whole genome shotgun (WGS) entry which is preliminary data.</text>
</comment>
<keyword evidence="2" id="KW-1133">Transmembrane helix</keyword>
<dbReference type="EMBL" id="QJKB01000021">
    <property type="protein sequence ID" value="PXX35275.1"/>
    <property type="molecule type" value="Genomic_DNA"/>
</dbReference>
<evidence type="ECO:0000313" key="3">
    <source>
        <dbReference type="EMBL" id="PXX35275.1"/>
    </source>
</evidence>
<keyword evidence="4" id="KW-1185">Reference proteome</keyword>
<feature type="region of interest" description="Disordered" evidence="1">
    <location>
        <begin position="104"/>
        <end position="127"/>
    </location>
</feature>
<evidence type="ECO:0000313" key="4">
    <source>
        <dbReference type="Proteomes" id="UP000247792"/>
    </source>
</evidence>
<protein>
    <submittedName>
        <fullName evidence="3">Uncharacterized protein</fullName>
    </submittedName>
</protein>
<feature type="transmembrane region" description="Helical" evidence="2">
    <location>
        <begin position="57"/>
        <end position="79"/>
    </location>
</feature>
<name>A0A318IXP7_9BURK</name>
<accession>A0A318IXP7</accession>
<keyword evidence="2" id="KW-0472">Membrane</keyword>
<dbReference type="Proteomes" id="UP000247792">
    <property type="component" value="Unassembled WGS sequence"/>
</dbReference>
<evidence type="ECO:0000256" key="1">
    <source>
        <dbReference type="SAM" id="MobiDB-lite"/>
    </source>
</evidence>
<organism evidence="3 4">
    <name type="scientific">Undibacterium pigrum</name>
    <dbReference type="NCBI Taxonomy" id="401470"/>
    <lineage>
        <taxon>Bacteria</taxon>
        <taxon>Pseudomonadati</taxon>
        <taxon>Pseudomonadota</taxon>
        <taxon>Betaproteobacteria</taxon>
        <taxon>Burkholderiales</taxon>
        <taxon>Oxalobacteraceae</taxon>
        <taxon>Undibacterium</taxon>
    </lineage>
</organism>
<keyword evidence="2" id="KW-0812">Transmembrane</keyword>
<proteinExistence type="predicted"/>
<feature type="transmembrane region" description="Helical" evidence="2">
    <location>
        <begin position="6"/>
        <end position="24"/>
    </location>
</feature>